<dbReference type="OMA" id="TAYMNDE"/>
<dbReference type="eggNOG" id="KOG3105">
    <property type="taxonomic scope" value="Eukaryota"/>
</dbReference>
<dbReference type="GeneID" id="19243934"/>
<evidence type="ECO:0000259" key="1">
    <source>
        <dbReference type="Pfam" id="PF03184"/>
    </source>
</evidence>
<dbReference type="GO" id="GO:0005634">
    <property type="term" value="C:nucleus"/>
    <property type="evidence" value="ECO:0007669"/>
    <property type="project" value="TreeGrafter"/>
</dbReference>
<dbReference type="PANTHER" id="PTHR19303">
    <property type="entry name" value="TRANSPOSON"/>
    <property type="match status" value="1"/>
</dbReference>
<protein>
    <recommendedName>
        <fullName evidence="1">DDE-1 domain-containing protein</fullName>
    </recommendedName>
</protein>
<name>U1GR97_ENDPU</name>
<dbReference type="RefSeq" id="XP_007787780.1">
    <property type="nucleotide sequence ID" value="XM_007789590.1"/>
</dbReference>
<evidence type="ECO:0000313" key="3">
    <source>
        <dbReference type="Proteomes" id="UP000019373"/>
    </source>
</evidence>
<dbReference type="Pfam" id="PF03184">
    <property type="entry name" value="DDE_1"/>
    <property type="match status" value="1"/>
</dbReference>
<dbReference type="InterPro" id="IPR050863">
    <property type="entry name" value="CenT-Element_Derived"/>
</dbReference>
<dbReference type="Proteomes" id="UP000019373">
    <property type="component" value="Unassembled WGS sequence"/>
</dbReference>
<dbReference type="PANTHER" id="PTHR19303:SF74">
    <property type="entry name" value="POGO TRANSPOSABLE ELEMENT WITH KRAB DOMAIN"/>
    <property type="match status" value="1"/>
</dbReference>
<organism evidence="2 3">
    <name type="scientific">Endocarpon pusillum (strain Z07020 / HMAS-L-300199)</name>
    <name type="common">Lichen-forming fungus</name>
    <dbReference type="NCBI Taxonomy" id="1263415"/>
    <lineage>
        <taxon>Eukaryota</taxon>
        <taxon>Fungi</taxon>
        <taxon>Dikarya</taxon>
        <taxon>Ascomycota</taxon>
        <taxon>Pezizomycotina</taxon>
        <taxon>Eurotiomycetes</taxon>
        <taxon>Chaetothyriomycetidae</taxon>
        <taxon>Verrucariales</taxon>
        <taxon>Verrucariaceae</taxon>
        <taxon>Endocarpon</taxon>
    </lineage>
</organism>
<dbReference type="InterPro" id="IPR004875">
    <property type="entry name" value="DDE_SF_endonuclease_dom"/>
</dbReference>
<dbReference type="OrthoDB" id="4510550at2759"/>
<proteinExistence type="predicted"/>
<keyword evidence="3" id="KW-1185">Reference proteome</keyword>
<evidence type="ECO:0000313" key="2">
    <source>
        <dbReference type="EMBL" id="ERF74893.1"/>
    </source>
</evidence>
<dbReference type="GO" id="GO:0003677">
    <property type="term" value="F:DNA binding"/>
    <property type="evidence" value="ECO:0007669"/>
    <property type="project" value="TreeGrafter"/>
</dbReference>
<feature type="domain" description="DDE-1" evidence="1">
    <location>
        <begin position="87"/>
        <end position="214"/>
    </location>
</feature>
<gene>
    <name evidence="2" type="ORF">EPUS_09099</name>
</gene>
<sequence length="215" mass="24660">MASHHDVFMLQSDSPKELDRAAAEDPVVIDRWYTSFIGKIQRCAIQPGDIYNCDEGGFRIGIGKREKIIVPASKTRTRVSSTKESTRELVTLVKCVDALGNVLPPMIICQSTSDKVMEDWVRATDVPDDYLIETSSTAYMNDEIALVWLKHFDKHITKKQIGEWRMLILDGHSSHTTYKFLSYCQKHKIMPFFLPPHTTYILQPLDVAIFQPYKH</sequence>
<dbReference type="AlphaFoldDB" id="U1GR97"/>
<reference evidence="3" key="1">
    <citation type="journal article" date="2014" name="BMC Genomics">
        <title>Genome characteristics reveal the impact of lichenization on lichen-forming fungus Endocarpon pusillum Hedwig (Verrucariales, Ascomycota).</title>
        <authorList>
            <person name="Wang Y.-Y."/>
            <person name="Liu B."/>
            <person name="Zhang X.-Y."/>
            <person name="Zhou Q.-M."/>
            <person name="Zhang T."/>
            <person name="Li H."/>
            <person name="Yu Y.-F."/>
            <person name="Zhang X.-L."/>
            <person name="Hao X.-Y."/>
            <person name="Wang M."/>
            <person name="Wang L."/>
            <person name="Wei J.-C."/>
        </authorList>
    </citation>
    <scope>NUCLEOTIDE SEQUENCE [LARGE SCALE GENOMIC DNA]</scope>
    <source>
        <strain evidence="3">Z07020 / HMAS-L-300199</strain>
    </source>
</reference>
<dbReference type="HOGENOM" id="CLU_013929_2_0_1"/>
<accession>U1GR97</accession>
<dbReference type="EMBL" id="KE720860">
    <property type="protein sequence ID" value="ERF74893.1"/>
    <property type="molecule type" value="Genomic_DNA"/>
</dbReference>